<dbReference type="STRING" id="320771.Cflav_PD1454"/>
<feature type="transmembrane region" description="Helical" evidence="1">
    <location>
        <begin position="12"/>
        <end position="32"/>
    </location>
</feature>
<dbReference type="InterPro" id="IPR045584">
    <property type="entry name" value="Pilin-like"/>
</dbReference>
<dbReference type="OrthoDB" id="285651at2"/>
<evidence type="ECO:0000313" key="4">
    <source>
        <dbReference type="Proteomes" id="UP000003688"/>
    </source>
</evidence>
<keyword evidence="1" id="KW-1133">Transmembrane helix</keyword>
<sequence length="259" mass="28666">MPRNNQEGFTLVELLVVIAIIGILAALLIPTLSRSMARARQIHCVNNQRQIGIGLQNFVANNHAYPSYYGRTNGENSGTWVYQLERGGFDDSQPKTNFYSEGVWQCPSAKRTAGWSAGSITRATASYAYNSFGVAPVGYNGPAAMDPKHAALGLYGYYHQKPFQIAPIKESDVVCPSDMMAVGDGIRGGRDFMRQDLKYLEQRGASGRHQGKLNVLFCDGHVESPTVKFLFEDTSDAALVRWNRDHLPHRDRLSDPLSP</sequence>
<dbReference type="Pfam" id="PF07596">
    <property type="entry name" value="SBP_bac_10"/>
    <property type="match status" value="1"/>
</dbReference>
<evidence type="ECO:0000256" key="1">
    <source>
        <dbReference type="SAM" id="Phobius"/>
    </source>
</evidence>
<dbReference type="PANTHER" id="PTHR30093">
    <property type="entry name" value="GENERAL SECRETION PATHWAY PROTEIN G"/>
    <property type="match status" value="1"/>
</dbReference>
<dbReference type="InterPro" id="IPR012902">
    <property type="entry name" value="N_methyl_site"/>
</dbReference>
<feature type="domain" description="DUF1559" evidence="2">
    <location>
        <begin position="39"/>
        <end position="83"/>
    </location>
</feature>
<dbReference type="Gene3D" id="3.30.700.10">
    <property type="entry name" value="Glycoprotein, Type 4 Pilin"/>
    <property type="match status" value="1"/>
</dbReference>
<evidence type="ECO:0000313" key="3">
    <source>
        <dbReference type="EMBL" id="EEF58254.1"/>
    </source>
</evidence>
<dbReference type="AlphaFoldDB" id="B9XPM6"/>
<gene>
    <name evidence="3" type="ORF">Cflav_PD1454</name>
</gene>
<dbReference type="PANTHER" id="PTHR30093:SF2">
    <property type="entry name" value="TYPE II SECRETION SYSTEM PROTEIN H"/>
    <property type="match status" value="1"/>
</dbReference>
<accession>B9XPM6</accession>
<dbReference type="InterPro" id="IPR011453">
    <property type="entry name" value="DUF1559"/>
</dbReference>
<keyword evidence="1" id="KW-0812">Transmembrane</keyword>
<reference evidence="3 4" key="1">
    <citation type="journal article" date="2011" name="J. Bacteriol.">
        <title>Genome sequence of 'Pedosphaera parvula' Ellin514, an aerobic Verrucomicrobial isolate from pasture soil.</title>
        <authorList>
            <person name="Kant R."/>
            <person name="van Passel M.W."/>
            <person name="Sangwan P."/>
            <person name="Palva A."/>
            <person name="Lucas S."/>
            <person name="Copeland A."/>
            <person name="Lapidus A."/>
            <person name="Glavina Del Rio T."/>
            <person name="Dalin E."/>
            <person name="Tice H."/>
            <person name="Bruce D."/>
            <person name="Goodwin L."/>
            <person name="Pitluck S."/>
            <person name="Chertkov O."/>
            <person name="Larimer F.W."/>
            <person name="Land M.L."/>
            <person name="Hauser L."/>
            <person name="Brettin T.S."/>
            <person name="Detter J.C."/>
            <person name="Han S."/>
            <person name="de Vos W.M."/>
            <person name="Janssen P.H."/>
            <person name="Smidt H."/>
        </authorList>
    </citation>
    <scope>NUCLEOTIDE SEQUENCE [LARGE SCALE GENOMIC DNA]</scope>
    <source>
        <strain evidence="3 4">Ellin514</strain>
    </source>
</reference>
<dbReference type="InterPro" id="IPR027558">
    <property type="entry name" value="Pre_pil_HX9DG_C"/>
</dbReference>
<dbReference type="SUPFAM" id="SSF54523">
    <property type="entry name" value="Pili subunits"/>
    <property type="match status" value="1"/>
</dbReference>
<protein>
    <recommendedName>
        <fullName evidence="2">DUF1559 domain-containing protein</fullName>
    </recommendedName>
</protein>
<dbReference type="EMBL" id="ABOX02000047">
    <property type="protein sequence ID" value="EEF58254.1"/>
    <property type="molecule type" value="Genomic_DNA"/>
</dbReference>
<dbReference type="NCBIfam" id="TIGR02532">
    <property type="entry name" value="IV_pilin_GFxxxE"/>
    <property type="match status" value="1"/>
</dbReference>
<dbReference type="Proteomes" id="UP000003688">
    <property type="component" value="Unassembled WGS sequence"/>
</dbReference>
<keyword evidence="4" id="KW-1185">Reference proteome</keyword>
<dbReference type="RefSeq" id="WP_007417762.1">
    <property type="nucleotide sequence ID" value="NZ_ABOX02000047.1"/>
</dbReference>
<evidence type="ECO:0000259" key="2">
    <source>
        <dbReference type="Pfam" id="PF07596"/>
    </source>
</evidence>
<dbReference type="Pfam" id="PF07963">
    <property type="entry name" value="N_methyl"/>
    <property type="match status" value="1"/>
</dbReference>
<comment type="caution">
    <text evidence="3">The sequence shown here is derived from an EMBL/GenBank/DDBJ whole genome shotgun (WGS) entry which is preliminary data.</text>
</comment>
<organism evidence="3 4">
    <name type="scientific">Pedosphaera parvula (strain Ellin514)</name>
    <dbReference type="NCBI Taxonomy" id="320771"/>
    <lineage>
        <taxon>Bacteria</taxon>
        <taxon>Pseudomonadati</taxon>
        <taxon>Verrucomicrobiota</taxon>
        <taxon>Pedosphaerae</taxon>
        <taxon>Pedosphaerales</taxon>
        <taxon>Pedosphaeraceae</taxon>
        <taxon>Pedosphaera</taxon>
    </lineage>
</organism>
<name>B9XPM6_PEDPL</name>
<dbReference type="PROSITE" id="PS00409">
    <property type="entry name" value="PROKAR_NTER_METHYL"/>
    <property type="match status" value="1"/>
</dbReference>
<dbReference type="NCBIfam" id="TIGR04294">
    <property type="entry name" value="pre_pil_HX9DG"/>
    <property type="match status" value="1"/>
</dbReference>
<proteinExistence type="predicted"/>
<keyword evidence="1" id="KW-0472">Membrane</keyword>